<dbReference type="InterPro" id="IPR010679">
    <property type="entry name" value="DUF1254"/>
</dbReference>
<accession>A0ABT8VXP7</accession>
<dbReference type="InterPro" id="IPR037049">
    <property type="entry name" value="DUF1214_C_sf"/>
</dbReference>
<gene>
    <name evidence="3" type="ORF">QVZ43_03480</name>
</gene>
<dbReference type="RefSeq" id="WP_302908888.1">
    <property type="nucleotide sequence ID" value="NZ_JAUMIS010000001.1"/>
</dbReference>
<proteinExistence type="predicted"/>
<evidence type="ECO:0000259" key="2">
    <source>
        <dbReference type="Pfam" id="PF06863"/>
    </source>
</evidence>
<dbReference type="Pfam" id="PF06742">
    <property type="entry name" value="DUF1214"/>
    <property type="match status" value="1"/>
</dbReference>
<dbReference type="Gene3D" id="2.60.120.600">
    <property type="entry name" value="Domain of unknown function DUF1214, C-terminal domain"/>
    <property type="match status" value="1"/>
</dbReference>
<name>A0ABT8VXP7_9GAMM</name>
<evidence type="ECO:0000313" key="4">
    <source>
        <dbReference type="Proteomes" id="UP001168640"/>
    </source>
</evidence>
<evidence type="ECO:0000259" key="1">
    <source>
        <dbReference type="Pfam" id="PF06742"/>
    </source>
</evidence>
<dbReference type="InterPro" id="IPR010621">
    <property type="entry name" value="DUF1214"/>
</dbReference>
<dbReference type="InterPro" id="IPR037050">
    <property type="entry name" value="DUF1254_sf"/>
</dbReference>
<protein>
    <submittedName>
        <fullName evidence="3">DUF1214 domain-containing protein</fullName>
    </submittedName>
</protein>
<dbReference type="Gene3D" id="2.60.40.1610">
    <property type="entry name" value="Domain of unknown function DUF1254"/>
    <property type="match status" value="1"/>
</dbReference>
<feature type="domain" description="DUF1254" evidence="2">
    <location>
        <begin position="85"/>
        <end position="208"/>
    </location>
</feature>
<dbReference type="PANTHER" id="PTHR36509:SF2">
    <property type="entry name" value="BLL3101 PROTEIN"/>
    <property type="match status" value="1"/>
</dbReference>
<keyword evidence="4" id="KW-1185">Reference proteome</keyword>
<dbReference type="Pfam" id="PF06863">
    <property type="entry name" value="DUF1254"/>
    <property type="match status" value="1"/>
</dbReference>
<dbReference type="Proteomes" id="UP001168640">
    <property type="component" value="Unassembled WGS sequence"/>
</dbReference>
<dbReference type="PANTHER" id="PTHR36509">
    <property type="entry name" value="BLL3101 PROTEIN"/>
    <property type="match status" value="1"/>
</dbReference>
<sequence>MRRRYSDSTPGGKGFTLKYVVIQLVLLCGLMMASIAWGQSGRGYEMSDAEMEELVLRSYPYIAMFNVNNKFALDARNPMNTGGYNRVKANTALADHTLKGIARPNNDTLYIGAMIDVTEEPVVLEIPAFDSTYVSLMVTGYDHYVNIPMSTGQGDFDEPATMLFYSQRTPGYQGEPVDGVDEVFEVTGDFVSAVFRVMPHAAEPERLKANLAAMRSVDVEPLSEFLGRRGNESHFVPWGSPSGIERNLDVKEDLTHFPEFGSDFEIFEDRFLEVMQFVVNHTTFDPENELDQALLDALKPLGVEPGKVFDPDAVAEIDGAALRSVAEDFAAKRLASMDDAEFTSRNLTNLFQPKGQMTAELLALQSVIGPIGQPAREALYPPIGTEDGAPMNAMFDYELVMAAEDLPPVNAFWSVTLYDLDNGFFIPNDRKKYSVGENAGFQLDEEGGIRIVIAAEQPEGVPEENWLPIERKDEDLGLIMRLYSPDLEQYKSWSPPKAKKL</sequence>
<evidence type="ECO:0000313" key="3">
    <source>
        <dbReference type="EMBL" id="MDO3720770.1"/>
    </source>
</evidence>
<reference evidence="3" key="1">
    <citation type="submission" date="2023-07" db="EMBL/GenBank/DDBJ databases">
        <title>Marinobacter sp. chi1 genome sequencing and assembly.</title>
        <authorList>
            <person name="Park S."/>
        </authorList>
    </citation>
    <scope>NUCLEOTIDE SEQUENCE</scope>
    <source>
        <strain evidence="3">Chi1</strain>
    </source>
</reference>
<feature type="domain" description="DUF1214" evidence="1">
    <location>
        <begin position="386"/>
        <end position="486"/>
    </location>
</feature>
<dbReference type="SUPFAM" id="SSF160935">
    <property type="entry name" value="VPA0735-like"/>
    <property type="match status" value="1"/>
</dbReference>
<dbReference type="EMBL" id="JAUMIS010000001">
    <property type="protein sequence ID" value="MDO3720770.1"/>
    <property type="molecule type" value="Genomic_DNA"/>
</dbReference>
<comment type="caution">
    <text evidence="3">The sequence shown here is derived from an EMBL/GenBank/DDBJ whole genome shotgun (WGS) entry which is preliminary data.</text>
</comment>
<organism evidence="3 4">
    <name type="scientific">Marinobacter suaedae</name>
    <dbReference type="NCBI Taxonomy" id="3057675"/>
    <lineage>
        <taxon>Bacteria</taxon>
        <taxon>Pseudomonadati</taxon>
        <taxon>Pseudomonadota</taxon>
        <taxon>Gammaproteobacteria</taxon>
        <taxon>Pseudomonadales</taxon>
        <taxon>Marinobacteraceae</taxon>
        <taxon>Marinobacter</taxon>
    </lineage>
</organism>